<sequence>MTGRNVGLVEPEPDLFMKELMDIGKRRLPTKKINSVKYDATFDSPRRGEDMYNPMVAIVRAAKILPEKYVFLNTSTMPDKDTGLKPDASIQNFKLAMANDVAEAAAAVEEKDED</sequence>
<dbReference type="Proteomes" id="UP000308730">
    <property type="component" value="Unassembled WGS sequence"/>
</dbReference>
<keyword evidence="2" id="KW-1185">Reference proteome</keyword>
<evidence type="ECO:0000313" key="1">
    <source>
        <dbReference type="EMBL" id="THH23234.1"/>
    </source>
</evidence>
<protein>
    <submittedName>
        <fullName evidence="1">Uncharacterized protein</fullName>
    </submittedName>
</protein>
<organism evidence="1 2">
    <name type="scientific">Antrodiella citrinella</name>
    <dbReference type="NCBI Taxonomy" id="2447956"/>
    <lineage>
        <taxon>Eukaryota</taxon>
        <taxon>Fungi</taxon>
        <taxon>Dikarya</taxon>
        <taxon>Basidiomycota</taxon>
        <taxon>Agaricomycotina</taxon>
        <taxon>Agaricomycetes</taxon>
        <taxon>Polyporales</taxon>
        <taxon>Steccherinaceae</taxon>
        <taxon>Antrodiella</taxon>
    </lineage>
</organism>
<name>A0A4S4MCK9_9APHY</name>
<dbReference type="AlphaFoldDB" id="A0A4S4MCK9"/>
<accession>A0A4S4MCK9</accession>
<evidence type="ECO:0000313" key="2">
    <source>
        <dbReference type="Proteomes" id="UP000308730"/>
    </source>
</evidence>
<comment type="caution">
    <text evidence="1">The sequence shown here is derived from an EMBL/GenBank/DDBJ whole genome shotgun (WGS) entry which is preliminary data.</text>
</comment>
<dbReference type="EMBL" id="SGPM01000376">
    <property type="protein sequence ID" value="THH23234.1"/>
    <property type="molecule type" value="Genomic_DNA"/>
</dbReference>
<reference evidence="1 2" key="1">
    <citation type="submission" date="2019-02" db="EMBL/GenBank/DDBJ databases">
        <title>Genome sequencing of the rare red list fungi Antrodiella citrinella (Flaviporus citrinellus).</title>
        <authorList>
            <person name="Buettner E."/>
            <person name="Kellner H."/>
        </authorList>
    </citation>
    <scope>NUCLEOTIDE SEQUENCE [LARGE SCALE GENOMIC DNA]</scope>
    <source>
        <strain evidence="1 2">DSM 108506</strain>
    </source>
</reference>
<gene>
    <name evidence="1" type="ORF">EUX98_g7945</name>
</gene>
<proteinExistence type="predicted"/>